<dbReference type="PANTHER" id="PTHR33619:SF3">
    <property type="entry name" value="POLYSACCHARIDE EXPORT PROTEIN GFCE-RELATED"/>
    <property type="match status" value="1"/>
</dbReference>
<comment type="similarity">
    <text evidence="2">Belongs to the BexD/CtrA/VexA family.</text>
</comment>
<keyword evidence="8" id="KW-0625">Polysaccharide transport</keyword>
<organism evidence="18 19">
    <name type="scientific">Roseobacter sinensis</name>
    <dbReference type="NCBI Taxonomy" id="2931391"/>
    <lineage>
        <taxon>Bacteria</taxon>
        <taxon>Pseudomonadati</taxon>
        <taxon>Pseudomonadota</taxon>
        <taxon>Alphaproteobacteria</taxon>
        <taxon>Rhodobacterales</taxon>
        <taxon>Roseobacteraceae</taxon>
        <taxon>Roseobacter</taxon>
    </lineage>
</organism>
<dbReference type="Pfam" id="PF02563">
    <property type="entry name" value="Poly_export"/>
    <property type="match status" value="1"/>
</dbReference>
<dbReference type="Proteomes" id="UP001208690">
    <property type="component" value="Unassembled WGS sequence"/>
</dbReference>
<evidence type="ECO:0000256" key="5">
    <source>
        <dbReference type="ARBA" id="ARBA00022597"/>
    </source>
</evidence>
<dbReference type="PANTHER" id="PTHR33619">
    <property type="entry name" value="POLYSACCHARIDE EXPORT PROTEIN GFCE-RELATED"/>
    <property type="match status" value="1"/>
</dbReference>
<keyword evidence="7" id="KW-0732">Signal</keyword>
<dbReference type="InterPro" id="IPR054765">
    <property type="entry name" value="SLBB_dom"/>
</dbReference>
<dbReference type="Gene3D" id="3.30.1950.10">
    <property type="entry name" value="wza like domain"/>
    <property type="match status" value="1"/>
</dbReference>
<feature type="compositionally biased region" description="Low complexity" evidence="15">
    <location>
        <begin position="67"/>
        <end position="78"/>
    </location>
</feature>
<feature type="domain" description="SLBB" evidence="17">
    <location>
        <begin position="190"/>
        <end position="264"/>
    </location>
</feature>
<keyword evidence="11" id="KW-0472">Membrane</keyword>
<accession>A0ABT3BK44</accession>
<name>A0ABT3BK44_9RHOB</name>
<keyword evidence="6" id="KW-0812">Transmembrane</keyword>
<evidence type="ECO:0000256" key="8">
    <source>
        <dbReference type="ARBA" id="ARBA00023047"/>
    </source>
</evidence>
<evidence type="ECO:0000256" key="13">
    <source>
        <dbReference type="ARBA" id="ARBA00023237"/>
    </source>
</evidence>
<gene>
    <name evidence="18" type="ORF">MUB52_21160</name>
</gene>
<reference evidence="18 19" key="1">
    <citation type="submission" date="2022-04" db="EMBL/GenBank/DDBJ databases">
        <title>Roseobacter sp. WL0113 is a bacterium isolated from neritic sediment.</title>
        <authorList>
            <person name="Wang L."/>
            <person name="He W."/>
            <person name="Zhang D.-F."/>
        </authorList>
    </citation>
    <scope>NUCLEOTIDE SEQUENCE [LARGE SCALE GENOMIC DNA]</scope>
    <source>
        <strain evidence="18 19">WL0113</strain>
    </source>
</reference>
<dbReference type="InterPro" id="IPR003715">
    <property type="entry name" value="Poly_export_N"/>
</dbReference>
<keyword evidence="12" id="KW-0564">Palmitate</keyword>
<evidence type="ECO:0000259" key="17">
    <source>
        <dbReference type="Pfam" id="PF22461"/>
    </source>
</evidence>
<feature type="domain" description="SLBB" evidence="17">
    <location>
        <begin position="330"/>
        <end position="413"/>
    </location>
</feature>
<evidence type="ECO:0000313" key="18">
    <source>
        <dbReference type="EMBL" id="MCV3273952.1"/>
    </source>
</evidence>
<evidence type="ECO:0000256" key="10">
    <source>
        <dbReference type="ARBA" id="ARBA00023114"/>
    </source>
</evidence>
<keyword evidence="19" id="KW-1185">Reference proteome</keyword>
<dbReference type="RefSeq" id="WP_263846157.1">
    <property type="nucleotide sequence ID" value="NZ_JALIEB010000023.1"/>
</dbReference>
<dbReference type="InterPro" id="IPR049712">
    <property type="entry name" value="Poly_export"/>
</dbReference>
<dbReference type="Pfam" id="PF22461">
    <property type="entry name" value="SLBB_2"/>
    <property type="match status" value="2"/>
</dbReference>
<evidence type="ECO:0000256" key="3">
    <source>
        <dbReference type="ARBA" id="ARBA00022448"/>
    </source>
</evidence>
<proteinExistence type="inferred from homology"/>
<evidence type="ECO:0000259" key="16">
    <source>
        <dbReference type="Pfam" id="PF02563"/>
    </source>
</evidence>
<evidence type="ECO:0000256" key="2">
    <source>
        <dbReference type="ARBA" id="ARBA00009450"/>
    </source>
</evidence>
<evidence type="ECO:0000256" key="11">
    <source>
        <dbReference type="ARBA" id="ARBA00023136"/>
    </source>
</evidence>
<evidence type="ECO:0000256" key="1">
    <source>
        <dbReference type="ARBA" id="ARBA00004571"/>
    </source>
</evidence>
<comment type="caution">
    <text evidence="18">The sequence shown here is derived from an EMBL/GenBank/DDBJ whole genome shotgun (WGS) entry which is preliminary data.</text>
</comment>
<keyword evidence="10" id="KW-0626">Porin</keyword>
<comment type="subcellular location">
    <subcellularLocation>
        <location evidence="1">Cell outer membrane</location>
        <topology evidence="1">Multi-pass membrane protein</topology>
    </subcellularLocation>
</comment>
<evidence type="ECO:0000313" key="19">
    <source>
        <dbReference type="Proteomes" id="UP001208690"/>
    </source>
</evidence>
<keyword evidence="4" id="KW-1134">Transmembrane beta strand</keyword>
<keyword evidence="3" id="KW-0813">Transport</keyword>
<keyword evidence="9" id="KW-0406">Ion transport</keyword>
<evidence type="ECO:0000256" key="9">
    <source>
        <dbReference type="ARBA" id="ARBA00023065"/>
    </source>
</evidence>
<keyword evidence="13" id="KW-0998">Cell outer membrane</keyword>
<dbReference type="PROSITE" id="PS51257">
    <property type="entry name" value="PROKAR_LIPOPROTEIN"/>
    <property type="match status" value="1"/>
</dbReference>
<dbReference type="EMBL" id="JALIEB010000023">
    <property type="protein sequence ID" value="MCV3273952.1"/>
    <property type="molecule type" value="Genomic_DNA"/>
</dbReference>
<dbReference type="Gene3D" id="3.10.560.10">
    <property type="entry name" value="Outer membrane lipoprotein wza domain like"/>
    <property type="match status" value="2"/>
</dbReference>
<evidence type="ECO:0000256" key="14">
    <source>
        <dbReference type="ARBA" id="ARBA00023288"/>
    </source>
</evidence>
<protein>
    <submittedName>
        <fullName evidence="18">Polysaccharide biosynthesis/export family protein</fullName>
    </submittedName>
</protein>
<evidence type="ECO:0000256" key="15">
    <source>
        <dbReference type="SAM" id="MobiDB-lite"/>
    </source>
</evidence>
<evidence type="ECO:0000256" key="4">
    <source>
        <dbReference type="ARBA" id="ARBA00022452"/>
    </source>
</evidence>
<keyword evidence="14" id="KW-0449">Lipoprotein</keyword>
<evidence type="ECO:0000256" key="12">
    <source>
        <dbReference type="ARBA" id="ARBA00023139"/>
    </source>
</evidence>
<keyword evidence="5" id="KW-0762">Sugar transport</keyword>
<evidence type="ECO:0000256" key="6">
    <source>
        <dbReference type="ARBA" id="ARBA00022692"/>
    </source>
</evidence>
<evidence type="ECO:0000256" key="7">
    <source>
        <dbReference type="ARBA" id="ARBA00022729"/>
    </source>
</evidence>
<feature type="region of interest" description="Disordered" evidence="15">
    <location>
        <begin position="64"/>
        <end position="85"/>
    </location>
</feature>
<feature type="domain" description="Polysaccharide export protein N-terminal" evidence="16">
    <location>
        <begin position="100"/>
        <end position="184"/>
    </location>
</feature>
<sequence>MKFLAPLICTGFLTACGVAYVTPQVSERSVAGLEVDVVPMTVSSVTAANAAPYTPRPLPAVYSQSISAGSTPTGAGAPPAQPVSEQLRPDSIPTLLPDPQPQRPYLIGVGDIVALSSPQLSSPSVDDDGAAGTQQRYTVQDDGAIAIANVGRVVIAGQTLEAAETELFQRFVENQIDPAFSLEILEFNSQRVNVGGAVNTPSVLPIQFVPLYLDDALTLAGGANASEPQFTTVRLYRDGTLYQVALDEVRTQRVQLQDGDSIFVDAAYDYTRAQAFFEEQIALAEVQRGRRQAALDQLRTELLLRRTQQQEARAVFQEKLELGAVDRDYVYLMGELDEQSRFALPFGQRAVLADAISSTGGIPNETGNASQIYVLRAGEDAASVNAWRLDGRNAANLILATRFELRPDDIVFVSEQPITRWSRFLDQLFPSLLSASVD</sequence>